<dbReference type="AlphaFoldDB" id="A0A8H3GXU1"/>
<dbReference type="CDD" id="cd02440">
    <property type="entry name" value="AdoMet_MTases"/>
    <property type="match status" value="1"/>
</dbReference>
<dbReference type="Gene3D" id="3.40.50.150">
    <property type="entry name" value="Vaccinia Virus protein VP39"/>
    <property type="match status" value="1"/>
</dbReference>
<gene>
    <name evidence="1" type="ORF">RDB_LOCUS107964</name>
</gene>
<dbReference type="Pfam" id="PF13489">
    <property type="entry name" value="Methyltransf_23"/>
    <property type="match status" value="1"/>
</dbReference>
<dbReference type="EMBL" id="CAJMWX010001152">
    <property type="protein sequence ID" value="CAE6471515.1"/>
    <property type="molecule type" value="Genomic_DNA"/>
</dbReference>
<comment type="caution">
    <text evidence="1">The sequence shown here is derived from an EMBL/GenBank/DDBJ whole genome shotgun (WGS) entry which is preliminary data.</text>
</comment>
<sequence length="384" mass="43571">MATPYYDDETEGMVYLVQPEEEEDNSDYEDWDMQTISSSSTARTTSTITSDQLSDFFREAHGRTYPLDENFPLTYPADDVEALRQKLQHQLLKALVHGNYIGPVREILRPRTDGSRPKILDIRTCDGSWAQEMAVEFPHCDIVSVDIAPIVAHTPRANIKFEIYDLYAGVAEPDESFDYISCRHVQIHVILNFGQMTRRIISNKLISGGLVTICEVENNLFDIDNPPYDTLAYRTMPSVCKALEFVRAAIQKQGIDLSAVYHIPDWLQPNSHFWAQTGQKYQISPTTVQAVSQGFRHIRKQVVLLPTGTWHPDPAVKQVGALTARTWALAWRQLEPTLVEYGLTQEHANELCKRAMDELSHPGVQCLGKYHMIIATKGINAQHK</sequence>
<name>A0A8H3GXU1_9AGAM</name>
<evidence type="ECO:0000313" key="2">
    <source>
        <dbReference type="Proteomes" id="UP000663888"/>
    </source>
</evidence>
<dbReference type="InterPro" id="IPR029063">
    <property type="entry name" value="SAM-dependent_MTases_sf"/>
</dbReference>
<protein>
    <recommendedName>
        <fullName evidence="3">Methyltransferase domain-containing protein</fullName>
    </recommendedName>
</protein>
<dbReference type="SUPFAM" id="SSF53335">
    <property type="entry name" value="S-adenosyl-L-methionine-dependent methyltransferases"/>
    <property type="match status" value="1"/>
</dbReference>
<accession>A0A8H3GXU1</accession>
<organism evidence="1 2">
    <name type="scientific">Rhizoctonia solani</name>
    <dbReference type="NCBI Taxonomy" id="456999"/>
    <lineage>
        <taxon>Eukaryota</taxon>
        <taxon>Fungi</taxon>
        <taxon>Dikarya</taxon>
        <taxon>Basidiomycota</taxon>
        <taxon>Agaricomycotina</taxon>
        <taxon>Agaricomycetes</taxon>
        <taxon>Cantharellales</taxon>
        <taxon>Ceratobasidiaceae</taxon>
        <taxon>Rhizoctonia</taxon>
    </lineage>
</organism>
<dbReference type="Proteomes" id="UP000663888">
    <property type="component" value="Unassembled WGS sequence"/>
</dbReference>
<evidence type="ECO:0000313" key="1">
    <source>
        <dbReference type="EMBL" id="CAE6471515.1"/>
    </source>
</evidence>
<reference evidence="1" key="1">
    <citation type="submission" date="2021-01" db="EMBL/GenBank/DDBJ databases">
        <authorList>
            <person name="Kaushik A."/>
        </authorList>
    </citation>
    <scope>NUCLEOTIDE SEQUENCE</scope>
    <source>
        <strain evidence="1">AG4-R118</strain>
    </source>
</reference>
<evidence type="ECO:0008006" key="3">
    <source>
        <dbReference type="Google" id="ProtNLM"/>
    </source>
</evidence>
<proteinExistence type="predicted"/>